<accession>A0A1R4HSI6</accession>
<comment type="caution">
    <text evidence="1">The sequence shown here is derived from an EMBL/GenBank/DDBJ whole genome shotgun (WGS) entry which is preliminary data.</text>
</comment>
<dbReference type="AlphaFoldDB" id="A0A1R4HSI6"/>
<proteinExistence type="predicted"/>
<organism evidence="1 2">
    <name type="scientific">Halomonas citrativorans</name>
    <dbReference type="NCBI Taxonomy" id="2742612"/>
    <lineage>
        <taxon>Bacteria</taxon>
        <taxon>Pseudomonadati</taxon>
        <taxon>Pseudomonadota</taxon>
        <taxon>Gammaproteobacteria</taxon>
        <taxon>Oceanospirillales</taxon>
        <taxon>Halomonadaceae</taxon>
        <taxon>Halomonas</taxon>
    </lineage>
</organism>
<gene>
    <name evidence="1" type="ORF">CZ787_03760</name>
</gene>
<protein>
    <submittedName>
        <fullName evidence="1">Uncharacterized protein</fullName>
    </submittedName>
</protein>
<sequence length="37" mass="4021">MSAYASQPTYNLLQAACQSNMLVALAGIQPPFLKHLE</sequence>
<reference evidence="1 2" key="1">
    <citation type="submission" date="2017-02" db="EMBL/GenBank/DDBJ databases">
        <authorList>
            <person name="Dridi B."/>
        </authorList>
    </citation>
    <scope>NUCLEOTIDE SEQUENCE [LARGE SCALE GENOMIC DNA]</scope>
    <source>
        <strain evidence="1 2">JB380</strain>
    </source>
</reference>
<dbReference type="EMBL" id="FUKM01000014">
    <property type="protein sequence ID" value="SJN10478.1"/>
    <property type="molecule type" value="Genomic_DNA"/>
</dbReference>
<evidence type="ECO:0000313" key="2">
    <source>
        <dbReference type="Proteomes" id="UP000196331"/>
    </source>
</evidence>
<name>A0A1R4HSI6_9GAMM</name>
<dbReference type="Proteomes" id="UP000196331">
    <property type="component" value="Unassembled WGS sequence"/>
</dbReference>
<evidence type="ECO:0000313" key="1">
    <source>
        <dbReference type="EMBL" id="SJN10478.1"/>
    </source>
</evidence>